<dbReference type="InterPro" id="IPR006073">
    <property type="entry name" value="GTP-bd"/>
</dbReference>
<name>A0AAW0EK10_9AGAR</name>
<sequence>MMTDTTAVVLLLGSRRAGEELTASLTQLDAPKNNKSGTSALQSPTSHQIKLIAGYPHKLRFLTPRGQESLAEIERDVDEQLKNIHAASVNLAAILFLCSDRHLDPHSFPFKPNSSFLGLSGANLFTRLTVVPPVPGSLWGKPLESLVIEGMCIISLANRSEVFLPQVRSRISLGITVVREQIDAIYRQAAAANRRNAGQAVILLVGETLHGKSKTINRLVGRDLLMVSTTVHGSTTKVIERVTVHNPGCGTAASVIVAFDDTPGFRSTTQKDIELNDGLMRTYKQRYFDRTYPNVILLVANWDAITHYAEHRTAQETNVVGRSMQSLRESGLVDNDRVNVVVVVTKSLSCMDEFSDLPRSKDRERAWVAEAKRRREVITKLQAQIVPGSPSWETVFIENGGGKNMKAEFPELPDGSLSHQNLYNAIQKLVEAPGAHGVRDLAGIQALQLLAGAGPLGPNVRIGKQSLVPLSPQDIEETSSSDLNRRLPEATQVVDGQFTLLRQSNLTDAVKMLLDSVTQAVMRLFKSE</sequence>
<reference evidence="3 4" key="1">
    <citation type="journal article" date="2024" name="J Genomics">
        <title>Draft genome sequencing and assembly of Favolaschia claudopus CIRM-BRFM 2984 isolated from oak limbs.</title>
        <authorList>
            <person name="Navarro D."/>
            <person name="Drula E."/>
            <person name="Chaduli D."/>
            <person name="Cazenave R."/>
            <person name="Ahrendt S."/>
            <person name="Wang J."/>
            <person name="Lipzen A."/>
            <person name="Daum C."/>
            <person name="Barry K."/>
            <person name="Grigoriev I.V."/>
            <person name="Favel A."/>
            <person name="Rosso M.N."/>
            <person name="Martin F."/>
        </authorList>
    </citation>
    <scope>NUCLEOTIDE SEQUENCE [LARGE SCALE GENOMIC DNA]</scope>
    <source>
        <strain evidence="3 4">CIRM-BRFM 2984</strain>
    </source>
</reference>
<protein>
    <recommendedName>
        <fullName evidence="2">G domain-containing protein</fullName>
    </recommendedName>
</protein>
<dbReference type="AlphaFoldDB" id="A0AAW0EK10"/>
<dbReference type="InterPro" id="IPR027417">
    <property type="entry name" value="P-loop_NTPase"/>
</dbReference>
<feature type="domain" description="G" evidence="2">
    <location>
        <begin position="202"/>
        <end position="309"/>
    </location>
</feature>
<dbReference type="Pfam" id="PF01926">
    <property type="entry name" value="MMR_HSR1"/>
    <property type="match status" value="1"/>
</dbReference>
<dbReference type="Proteomes" id="UP001362999">
    <property type="component" value="Unassembled WGS sequence"/>
</dbReference>
<dbReference type="EMBL" id="JAWWNJ010000001">
    <property type="protein sequence ID" value="KAK7065103.1"/>
    <property type="molecule type" value="Genomic_DNA"/>
</dbReference>
<evidence type="ECO:0000313" key="4">
    <source>
        <dbReference type="Proteomes" id="UP001362999"/>
    </source>
</evidence>
<organism evidence="3 4">
    <name type="scientific">Favolaschia claudopus</name>
    <dbReference type="NCBI Taxonomy" id="2862362"/>
    <lineage>
        <taxon>Eukaryota</taxon>
        <taxon>Fungi</taxon>
        <taxon>Dikarya</taxon>
        <taxon>Basidiomycota</taxon>
        <taxon>Agaricomycotina</taxon>
        <taxon>Agaricomycetes</taxon>
        <taxon>Agaricomycetidae</taxon>
        <taxon>Agaricales</taxon>
        <taxon>Marasmiineae</taxon>
        <taxon>Mycenaceae</taxon>
        <taxon>Favolaschia</taxon>
    </lineage>
</organism>
<comment type="caution">
    <text evidence="3">The sequence shown here is derived from an EMBL/GenBank/DDBJ whole genome shotgun (WGS) entry which is preliminary data.</text>
</comment>
<dbReference type="GO" id="GO:0005525">
    <property type="term" value="F:GTP binding"/>
    <property type="evidence" value="ECO:0007669"/>
    <property type="project" value="InterPro"/>
</dbReference>
<feature type="region of interest" description="Disordered" evidence="1">
    <location>
        <begin position="24"/>
        <end position="44"/>
    </location>
</feature>
<gene>
    <name evidence="3" type="ORF">R3P38DRAFT_3166119</name>
</gene>
<proteinExistence type="predicted"/>
<evidence type="ECO:0000313" key="3">
    <source>
        <dbReference type="EMBL" id="KAK7065103.1"/>
    </source>
</evidence>
<dbReference type="Gene3D" id="3.40.50.300">
    <property type="entry name" value="P-loop containing nucleotide triphosphate hydrolases"/>
    <property type="match status" value="1"/>
</dbReference>
<keyword evidence="4" id="KW-1185">Reference proteome</keyword>
<evidence type="ECO:0000256" key="1">
    <source>
        <dbReference type="SAM" id="MobiDB-lite"/>
    </source>
</evidence>
<accession>A0AAW0EK10</accession>
<evidence type="ECO:0000259" key="2">
    <source>
        <dbReference type="Pfam" id="PF01926"/>
    </source>
</evidence>
<dbReference type="SUPFAM" id="SSF52540">
    <property type="entry name" value="P-loop containing nucleoside triphosphate hydrolases"/>
    <property type="match status" value="1"/>
</dbReference>